<accession>A0A9Q1CRB6</accession>
<feature type="region of interest" description="Disordered" evidence="1">
    <location>
        <begin position="198"/>
        <end position="233"/>
    </location>
</feature>
<feature type="compositionally biased region" description="Low complexity" evidence="1">
    <location>
        <begin position="201"/>
        <end position="216"/>
    </location>
</feature>
<proteinExistence type="predicted"/>
<sequence>MQQPAITIPENMDVFDTVYELTGSVLMEPRHFFNVVRSGDAFLLINGTPPINEAHNYPLKFSTFSGAVRNAIDDSSRDYFTSPLNKGIHVLLYHKMTSLHVPVGISNEKLKTFETNIRINASVDVNELSPCRSENGACLSDTPSHVTKPCTSTPHSNRGPESNDVSHEADDIGTYVSHIHGSSFSESESLENPCRKELFPQKESSSQSKSAANVSVDPNYSNQSKIKENEMGEIDNKKLNNERIIKLNGVDVTVTSVGNNLFLSCTEVFQAMGLLKHIRKDGYVRCIDKHLINLDLI</sequence>
<evidence type="ECO:0000256" key="1">
    <source>
        <dbReference type="SAM" id="MobiDB-lite"/>
    </source>
</evidence>
<protein>
    <submittedName>
        <fullName evidence="2">Uncharacterized protein</fullName>
    </submittedName>
</protein>
<keyword evidence="3" id="KW-1185">Reference proteome</keyword>
<name>A0A9Q1CRB6_HOLLE</name>
<feature type="compositionally biased region" description="Polar residues" evidence="1">
    <location>
        <begin position="141"/>
        <end position="160"/>
    </location>
</feature>
<dbReference type="EMBL" id="JAIZAY010000001">
    <property type="protein sequence ID" value="KAJ8050137.1"/>
    <property type="molecule type" value="Genomic_DNA"/>
</dbReference>
<feature type="region of interest" description="Disordered" evidence="1">
    <location>
        <begin position="137"/>
        <end position="168"/>
    </location>
</feature>
<gene>
    <name evidence="2" type="ORF">HOLleu_03218</name>
</gene>
<reference evidence="2" key="1">
    <citation type="submission" date="2021-10" db="EMBL/GenBank/DDBJ databases">
        <title>Tropical sea cucumber genome reveals ecological adaptation and Cuvierian tubules defense mechanism.</title>
        <authorList>
            <person name="Chen T."/>
        </authorList>
    </citation>
    <scope>NUCLEOTIDE SEQUENCE</scope>
    <source>
        <strain evidence="2">Nanhai2018</strain>
        <tissue evidence="2">Muscle</tissue>
    </source>
</reference>
<evidence type="ECO:0000313" key="3">
    <source>
        <dbReference type="Proteomes" id="UP001152320"/>
    </source>
</evidence>
<evidence type="ECO:0000313" key="2">
    <source>
        <dbReference type="EMBL" id="KAJ8050137.1"/>
    </source>
</evidence>
<organism evidence="2 3">
    <name type="scientific">Holothuria leucospilota</name>
    <name type="common">Black long sea cucumber</name>
    <name type="synonym">Mertensiothuria leucospilota</name>
    <dbReference type="NCBI Taxonomy" id="206669"/>
    <lineage>
        <taxon>Eukaryota</taxon>
        <taxon>Metazoa</taxon>
        <taxon>Echinodermata</taxon>
        <taxon>Eleutherozoa</taxon>
        <taxon>Echinozoa</taxon>
        <taxon>Holothuroidea</taxon>
        <taxon>Aspidochirotacea</taxon>
        <taxon>Aspidochirotida</taxon>
        <taxon>Holothuriidae</taxon>
        <taxon>Holothuria</taxon>
    </lineage>
</organism>
<dbReference type="Proteomes" id="UP001152320">
    <property type="component" value="Chromosome 1"/>
</dbReference>
<comment type="caution">
    <text evidence="2">The sequence shown here is derived from an EMBL/GenBank/DDBJ whole genome shotgun (WGS) entry which is preliminary data.</text>
</comment>
<dbReference type="AlphaFoldDB" id="A0A9Q1CRB6"/>